<dbReference type="Gene3D" id="2.40.128.20">
    <property type="match status" value="1"/>
</dbReference>
<organism evidence="1 2">
    <name type="scientific">Molorchus minor</name>
    <dbReference type="NCBI Taxonomy" id="1323400"/>
    <lineage>
        <taxon>Eukaryota</taxon>
        <taxon>Metazoa</taxon>
        <taxon>Ecdysozoa</taxon>
        <taxon>Arthropoda</taxon>
        <taxon>Hexapoda</taxon>
        <taxon>Insecta</taxon>
        <taxon>Pterygota</taxon>
        <taxon>Neoptera</taxon>
        <taxon>Endopterygota</taxon>
        <taxon>Coleoptera</taxon>
        <taxon>Polyphaga</taxon>
        <taxon>Cucujiformia</taxon>
        <taxon>Chrysomeloidea</taxon>
        <taxon>Cerambycidae</taxon>
        <taxon>Lamiinae</taxon>
        <taxon>Monochamini</taxon>
        <taxon>Molorchus</taxon>
    </lineage>
</organism>
<protein>
    <submittedName>
        <fullName evidence="1">Uncharacterized protein</fullName>
    </submittedName>
</protein>
<dbReference type="InterPro" id="IPR012674">
    <property type="entry name" value="Calycin"/>
</dbReference>
<accession>A0ABQ9JDT4</accession>
<keyword evidence="2" id="KW-1185">Reference proteome</keyword>
<evidence type="ECO:0000313" key="1">
    <source>
        <dbReference type="EMBL" id="KAJ8976341.1"/>
    </source>
</evidence>
<gene>
    <name evidence="1" type="ORF">NQ317_009793</name>
</gene>
<comment type="caution">
    <text evidence="1">The sequence shown here is derived from an EMBL/GenBank/DDBJ whole genome shotgun (WGS) entry which is preliminary data.</text>
</comment>
<sequence length="135" mass="15299">MVQVGGRFQLIRNDNFRQHLVALGVPEDRAKEVDAIRPILEIIVNKNEVIFSTISGELNSSSKLVFDEEVIETIALNISVKSTTTRTGNQINIFSIGPKGETGIRLFEFYDTEMIMTLSSEHPDIPIAKRYYQRL</sequence>
<evidence type="ECO:0000313" key="2">
    <source>
        <dbReference type="Proteomes" id="UP001162164"/>
    </source>
</evidence>
<proteinExistence type="predicted"/>
<dbReference type="SUPFAM" id="SSF50814">
    <property type="entry name" value="Lipocalins"/>
    <property type="match status" value="1"/>
</dbReference>
<reference evidence="1" key="1">
    <citation type="journal article" date="2023" name="Insect Mol. Biol.">
        <title>Genome sequencing provides insights into the evolution of gene families encoding plant cell wall-degrading enzymes in longhorned beetles.</title>
        <authorList>
            <person name="Shin N.R."/>
            <person name="Okamura Y."/>
            <person name="Kirsch R."/>
            <person name="Pauchet Y."/>
        </authorList>
    </citation>
    <scope>NUCLEOTIDE SEQUENCE</scope>
    <source>
        <strain evidence="1">MMC_N1</strain>
    </source>
</reference>
<dbReference type="EMBL" id="JAPWTJ010000692">
    <property type="protein sequence ID" value="KAJ8976341.1"/>
    <property type="molecule type" value="Genomic_DNA"/>
</dbReference>
<dbReference type="Proteomes" id="UP001162164">
    <property type="component" value="Unassembled WGS sequence"/>
</dbReference>
<name>A0ABQ9JDT4_9CUCU</name>